<accession>A0A0F8Y0Z5</accession>
<feature type="non-terminal residue" evidence="1">
    <location>
        <position position="1"/>
    </location>
</feature>
<name>A0A0F8Y0Z5_9ZZZZ</name>
<protein>
    <submittedName>
        <fullName evidence="1">Uncharacterized protein</fullName>
    </submittedName>
</protein>
<gene>
    <name evidence="1" type="ORF">LCGC14_3150960</name>
</gene>
<dbReference type="AlphaFoldDB" id="A0A0F8Y0Z5"/>
<proteinExistence type="predicted"/>
<comment type="caution">
    <text evidence="1">The sequence shown here is derived from an EMBL/GenBank/DDBJ whole genome shotgun (WGS) entry which is preliminary data.</text>
</comment>
<sequence length="55" mass="6422">IVFRSDPDGSLNYVDIRRRYDLFVTQPADKFGFKEILPEMNAQETQLVLDKLAFT</sequence>
<dbReference type="EMBL" id="LAZR01069359">
    <property type="protein sequence ID" value="KKK47859.1"/>
    <property type="molecule type" value="Genomic_DNA"/>
</dbReference>
<organism evidence="1">
    <name type="scientific">marine sediment metagenome</name>
    <dbReference type="NCBI Taxonomy" id="412755"/>
    <lineage>
        <taxon>unclassified sequences</taxon>
        <taxon>metagenomes</taxon>
        <taxon>ecological metagenomes</taxon>
    </lineage>
</organism>
<reference evidence="1" key="1">
    <citation type="journal article" date="2015" name="Nature">
        <title>Complex archaea that bridge the gap between prokaryotes and eukaryotes.</title>
        <authorList>
            <person name="Spang A."/>
            <person name="Saw J.H."/>
            <person name="Jorgensen S.L."/>
            <person name="Zaremba-Niedzwiedzka K."/>
            <person name="Martijn J."/>
            <person name="Lind A.E."/>
            <person name="van Eijk R."/>
            <person name="Schleper C."/>
            <person name="Guy L."/>
            <person name="Ettema T.J."/>
        </authorList>
    </citation>
    <scope>NUCLEOTIDE SEQUENCE</scope>
</reference>
<evidence type="ECO:0000313" key="1">
    <source>
        <dbReference type="EMBL" id="KKK47859.1"/>
    </source>
</evidence>